<sequence length="590" mass="67729">METVMNFFRSAYSYISAHLSTELMIYVAIAVLLLILIWIIMRMMKRRKAAKRLAELEIEVNEIRNNALAYKFNKANAFAKANDDIMERIKNLTPKYEICQKSVASCDELFTDADDFIAAHRIRKATRSMDELETMLDDTKERIRIVNQSLDHILARETEVREKSNSLKERFRNVKKVYQDNRASFYSASNYIDSEIGDIENEFSSFEEWMFASEFNKAKEEVDKIASRVDVVSSQIAAYPGLYEKAKNILPRALDEVLSNIQMLKDNQIDIRYLNTDEKTDTIEKALVEATNALDVGNLEKADTMLTDIGDAILELQDDVMKEKKAYDEIHGDLLATFEKVDEEEEALDEIVTLYANIKDRFGLEDWTHRFTLAKSQLADLQDRRKIVEEALSRDATPSVEVVQVYREFAQDVDTFHLQVNDMKRMLVGASSDESRAKKQLVKLQLILNEVRLNTISRNLPSMSTQFADDLKEGERLIQRVRVVLDHSPLDVQTLNADLQDAIDFVYKLYNNANNLVGVAIMVENAIVFGNRFRSTYPAMDSELTHAEVCFQNGEYTHALKIAIQAIENMHPGIYEKLIAKKDPAVMNQV</sequence>
<accession>A0AC61RBJ0</accession>
<comment type="caution">
    <text evidence="1">The sequence shown here is derived from an EMBL/GenBank/DDBJ whole genome shotgun (WGS) entry which is preliminary data.</text>
</comment>
<evidence type="ECO:0000313" key="2">
    <source>
        <dbReference type="Proteomes" id="UP000308836"/>
    </source>
</evidence>
<proteinExistence type="predicted"/>
<keyword evidence="2" id="KW-1185">Reference proteome</keyword>
<dbReference type="EMBL" id="SRYG01000003">
    <property type="protein sequence ID" value="TGY66919.1"/>
    <property type="molecule type" value="Genomic_DNA"/>
</dbReference>
<reference evidence="1" key="1">
    <citation type="submission" date="2019-04" db="EMBL/GenBank/DDBJ databases">
        <title>Microbes associate with the intestines of laboratory mice.</title>
        <authorList>
            <person name="Navarre W."/>
            <person name="Wong E."/>
            <person name="Huang K."/>
            <person name="Tropini C."/>
            <person name="Ng K."/>
            <person name="Yu B."/>
        </authorList>
    </citation>
    <scope>NUCLEOTIDE SEQUENCE</scope>
    <source>
        <strain evidence="1">NM09_H32</strain>
    </source>
</reference>
<gene>
    <name evidence="1" type="ORF">E5336_02225</name>
</gene>
<dbReference type="Proteomes" id="UP000308836">
    <property type="component" value="Unassembled WGS sequence"/>
</dbReference>
<organism evidence="1 2">
    <name type="scientific">Dubosiella muris</name>
    <dbReference type="NCBI Taxonomy" id="3038133"/>
    <lineage>
        <taxon>Bacteria</taxon>
        <taxon>Bacillati</taxon>
        <taxon>Bacillota</taxon>
        <taxon>Erysipelotrichia</taxon>
        <taxon>Erysipelotrichales</taxon>
        <taxon>Erysipelotrichaceae</taxon>
        <taxon>Dubosiella</taxon>
    </lineage>
</organism>
<name>A0AC61RBJ0_9FIRM</name>
<protein>
    <submittedName>
        <fullName evidence="1">Negative regulator of septation ring formation</fullName>
    </submittedName>
</protein>
<evidence type="ECO:0000313" key="1">
    <source>
        <dbReference type="EMBL" id="TGY66919.1"/>
    </source>
</evidence>